<keyword evidence="3" id="KW-1185">Reference proteome</keyword>
<evidence type="ECO:0000313" key="3">
    <source>
        <dbReference type="Proteomes" id="UP000310334"/>
    </source>
</evidence>
<dbReference type="RefSeq" id="WP_136354222.1">
    <property type="nucleotide sequence ID" value="NZ_CP046266.1"/>
</dbReference>
<organism evidence="2 3">
    <name type="scientific">Metabacillus sediminilitoris</name>
    <dbReference type="NCBI Taxonomy" id="2567941"/>
    <lineage>
        <taxon>Bacteria</taxon>
        <taxon>Bacillati</taxon>
        <taxon>Bacillota</taxon>
        <taxon>Bacilli</taxon>
        <taxon>Bacillales</taxon>
        <taxon>Bacillaceae</taxon>
        <taxon>Metabacillus</taxon>
    </lineage>
</organism>
<dbReference type="EMBL" id="SSNT01000008">
    <property type="protein sequence ID" value="THF79767.1"/>
    <property type="molecule type" value="Genomic_DNA"/>
</dbReference>
<dbReference type="Proteomes" id="UP000310334">
    <property type="component" value="Unassembled WGS sequence"/>
</dbReference>
<proteinExistence type="predicted"/>
<protein>
    <submittedName>
        <fullName evidence="2">DUF1835 domain-containing protein</fullName>
    </submittedName>
</protein>
<dbReference type="AlphaFoldDB" id="A0A4S4BX32"/>
<name>A0A4S4BX32_9BACI</name>
<evidence type="ECO:0000313" key="2">
    <source>
        <dbReference type="EMBL" id="THF79767.1"/>
    </source>
</evidence>
<evidence type="ECO:0000259" key="1">
    <source>
        <dbReference type="Pfam" id="PF08874"/>
    </source>
</evidence>
<dbReference type="Pfam" id="PF08874">
    <property type="entry name" value="DUF1835"/>
    <property type="match status" value="1"/>
</dbReference>
<comment type="caution">
    <text evidence="2">The sequence shown here is derived from an EMBL/GenBank/DDBJ whole genome shotgun (WGS) entry which is preliminary data.</text>
</comment>
<accession>A0A4S4BX32</accession>
<sequence>MIHIVNGDIVGKKLKGLNHDDIIVWREMYDFGPFHSSWSNEELINNRAIFFENKLKLPSSLFITNSHNQLKQLANIQKYQEVVLWFEHDRYDQTMLMYIITQLYHHNITNLSMVSINSYPSITPFYGLGQLTSEQLAMLYHKRVKLSHQQINEALNGWETYTSSNLNDVKRWISENHHELPFLRDMFKRQLSYYPVNKTGLNEIETLFLNTIALNPISFKELYQSVSPFFINDGLSDLHISAILNELTVGSKPLIKTDDLLPNYNSSYLETNLTITPNGENVLLGIENRIELIGIDWWVGGVHLKVGK</sequence>
<reference evidence="2 3" key="1">
    <citation type="submission" date="2019-04" db="EMBL/GenBank/DDBJ databases">
        <title>Bacillus sediminilitoris sp. nov., isolated from a tidal flat sediment on the East China Sea.</title>
        <authorList>
            <person name="Wei Y."/>
            <person name="Mao H."/>
            <person name="Fang J."/>
        </authorList>
    </citation>
    <scope>NUCLEOTIDE SEQUENCE [LARGE SCALE GENOMIC DNA]</scope>
    <source>
        <strain evidence="2 3">DSL-17</strain>
    </source>
</reference>
<gene>
    <name evidence="2" type="ORF">E6W99_12250</name>
</gene>
<dbReference type="InterPro" id="IPR014973">
    <property type="entry name" value="DUF1835"/>
</dbReference>
<dbReference type="OrthoDB" id="127805at2"/>
<feature type="domain" description="DUF1835" evidence="1">
    <location>
        <begin position="2"/>
        <end position="108"/>
    </location>
</feature>